<protein>
    <recommendedName>
        <fullName evidence="3">Xaa-Pro dipeptidyl-peptidase C-terminal domain-containing protein</fullName>
    </recommendedName>
</protein>
<evidence type="ECO:0000313" key="4">
    <source>
        <dbReference type="EMBL" id="KIW42603.1"/>
    </source>
</evidence>
<name>A0A0D2DHX8_9EURO</name>
<dbReference type="EMBL" id="KN847336">
    <property type="protein sequence ID" value="KIW42603.1"/>
    <property type="molecule type" value="Genomic_DNA"/>
</dbReference>
<dbReference type="Gene3D" id="3.40.50.1820">
    <property type="entry name" value="alpha/beta hydrolase"/>
    <property type="match status" value="1"/>
</dbReference>
<reference evidence="4 5" key="1">
    <citation type="submission" date="2015-01" db="EMBL/GenBank/DDBJ databases">
        <title>The Genome Sequence of Exophiala oligosperma CBS72588.</title>
        <authorList>
            <consortium name="The Broad Institute Genomics Platform"/>
            <person name="Cuomo C."/>
            <person name="de Hoog S."/>
            <person name="Gorbushina A."/>
            <person name="Stielow B."/>
            <person name="Teixiera M."/>
            <person name="Abouelleil A."/>
            <person name="Chapman S.B."/>
            <person name="Priest M."/>
            <person name="Young S.K."/>
            <person name="Wortman J."/>
            <person name="Nusbaum C."/>
            <person name="Birren B."/>
        </authorList>
    </citation>
    <scope>NUCLEOTIDE SEQUENCE [LARGE SCALE GENOMIC DNA]</scope>
    <source>
        <strain evidence="4 5">CBS 72588</strain>
    </source>
</reference>
<proteinExistence type="predicted"/>
<dbReference type="Pfam" id="PF08530">
    <property type="entry name" value="PepX_C"/>
    <property type="match status" value="1"/>
</dbReference>
<gene>
    <name evidence="4" type="ORF">PV06_06135</name>
</gene>
<evidence type="ECO:0000256" key="2">
    <source>
        <dbReference type="SAM" id="MobiDB-lite"/>
    </source>
</evidence>
<dbReference type="SUPFAM" id="SSF49785">
    <property type="entry name" value="Galactose-binding domain-like"/>
    <property type="match status" value="1"/>
</dbReference>
<dbReference type="RefSeq" id="XP_016262819.1">
    <property type="nucleotide sequence ID" value="XM_016407215.1"/>
</dbReference>
<dbReference type="InterPro" id="IPR005674">
    <property type="entry name" value="CocE/Ser_esterase"/>
</dbReference>
<evidence type="ECO:0000259" key="3">
    <source>
        <dbReference type="SMART" id="SM00939"/>
    </source>
</evidence>
<keyword evidence="5" id="KW-1185">Reference proteome</keyword>
<accession>A0A0D2DHX8</accession>
<dbReference type="PANTHER" id="PTHR43056:SF10">
    <property type="entry name" value="COCE_NOND FAMILY, PUTATIVE (AFU_ORTHOLOGUE AFUA_7G00600)-RELATED"/>
    <property type="match status" value="1"/>
</dbReference>
<dbReference type="InterPro" id="IPR008979">
    <property type="entry name" value="Galactose-bd-like_sf"/>
</dbReference>
<dbReference type="GO" id="GO:0008239">
    <property type="term" value="F:dipeptidyl-peptidase activity"/>
    <property type="evidence" value="ECO:0007669"/>
    <property type="project" value="InterPro"/>
</dbReference>
<dbReference type="InterPro" id="IPR050585">
    <property type="entry name" value="Xaa-Pro_dipeptidyl-ppase/CocE"/>
</dbReference>
<evidence type="ECO:0000313" key="5">
    <source>
        <dbReference type="Proteomes" id="UP000053342"/>
    </source>
</evidence>
<keyword evidence="1" id="KW-0378">Hydrolase</keyword>
<dbReference type="STRING" id="215243.A0A0D2DHX8"/>
<feature type="region of interest" description="Disordered" evidence="2">
    <location>
        <begin position="455"/>
        <end position="475"/>
    </location>
</feature>
<dbReference type="InterPro" id="IPR029058">
    <property type="entry name" value="AB_hydrolase_fold"/>
</dbReference>
<dbReference type="InterPro" id="IPR000383">
    <property type="entry name" value="Xaa-Pro-like_dom"/>
</dbReference>
<evidence type="ECO:0000256" key="1">
    <source>
        <dbReference type="ARBA" id="ARBA00022801"/>
    </source>
</evidence>
<dbReference type="OrthoDB" id="416441at2759"/>
<dbReference type="HOGENOM" id="CLU_015590_2_1_1"/>
<dbReference type="VEuPathDB" id="FungiDB:PV06_06135"/>
<feature type="compositionally biased region" description="Acidic residues" evidence="2">
    <location>
        <begin position="465"/>
        <end position="475"/>
    </location>
</feature>
<dbReference type="PANTHER" id="PTHR43056">
    <property type="entry name" value="PEPTIDASE S9 PROLYL OLIGOPEPTIDASE"/>
    <property type="match status" value="1"/>
</dbReference>
<sequence length="625" mass="70612">MASSSSAQSQSAATAVVRHEIRDLKEVKADQENGLIFEKNVSVPLKGSNLPVRANIYRPVDTSRRYPVLVTYGPYGKDIFYGDFHRASYSQVPAEHKSRYAAWETPEPVFWCRHGYAIVRADEVGLGQSPGIMDTMSRGTSEAFFDVVEWAAEQPWCSGRVGLLGISYYAGSQWRVAARRPKGLAAIIPWEGMSDYYRDRCRPGGILSNGFIRFWWNRQVITNQYGRPGRASSEWGEDTIEGDLSPEDLEFNRRDQNVDNEKNRFLDDEYYSKRDYRLEDIQVPLLSVANWGGITLHLRGNVEGYTWAGSQHKWLRFITGRHDLPFYYPEEVEVQRGFLDCFLKDDDWAGWKTGKVPKVSIRLRKGDKGVNDAAAEKDFSTRPENEWPIARTDYQRWYLGPDLSLGVDPPSSSSTTKVIDYKALGSMKDPQIVSFQSAAFEKETEITGHVTAHLNLSRSRQDEHRDEDEKDAAEYQEESELDVFVTLRHVGEDGEEIFYTGAAGDPVPLSKGWLRLSLRKVDTSHPRHREYVPHRNYLSTDIQSVAPGKVYEVDVEVWPTNVVVEKGGSLVFEVSSGDSQGSGLFSHDNPVDRPASKLAGLNHIHFGDGLLNYVVLPVIPPLTGM</sequence>
<dbReference type="Gene3D" id="1.10.3020.20">
    <property type="match status" value="1"/>
</dbReference>
<dbReference type="AlphaFoldDB" id="A0A0D2DHX8"/>
<dbReference type="SMART" id="SM00939">
    <property type="entry name" value="PepX_C"/>
    <property type="match status" value="1"/>
</dbReference>
<dbReference type="Pfam" id="PF02129">
    <property type="entry name" value="Peptidase_S15"/>
    <property type="match status" value="1"/>
</dbReference>
<dbReference type="Proteomes" id="UP000053342">
    <property type="component" value="Unassembled WGS sequence"/>
</dbReference>
<dbReference type="Gene3D" id="2.60.120.260">
    <property type="entry name" value="Galactose-binding domain-like"/>
    <property type="match status" value="1"/>
</dbReference>
<dbReference type="NCBIfam" id="TIGR00976">
    <property type="entry name" value="CocE_NonD"/>
    <property type="match status" value="1"/>
</dbReference>
<organism evidence="4 5">
    <name type="scientific">Exophiala oligosperma</name>
    <dbReference type="NCBI Taxonomy" id="215243"/>
    <lineage>
        <taxon>Eukaryota</taxon>
        <taxon>Fungi</taxon>
        <taxon>Dikarya</taxon>
        <taxon>Ascomycota</taxon>
        <taxon>Pezizomycotina</taxon>
        <taxon>Eurotiomycetes</taxon>
        <taxon>Chaetothyriomycetidae</taxon>
        <taxon>Chaetothyriales</taxon>
        <taxon>Herpotrichiellaceae</taxon>
        <taxon>Exophiala</taxon>
    </lineage>
</organism>
<feature type="domain" description="Xaa-Pro dipeptidyl-peptidase C-terminal" evidence="3">
    <location>
        <begin position="336"/>
        <end position="615"/>
    </location>
</feature>
<dbReference type="InterPro" id="IPR013736">
    <property type="entry name" value="Xaa-Pro_dipept_C"/>
</dbReference>
<dbReference type="GeneID" id="27358209"/>
<dbReference type="SUPFAM" id="SSF53474">
    <property type="entry name" value="alpha/beta-Hydrolases"/>
    <property type="match status" value="1"/>
</dbReference>